<evidence type="ECO:0000256" key="6">
    <source>
        <dbReference type="ARBA" id="ARBA00023251"/>
    </source>
</evidence>
<comment type="similarity">
    <text evidence="2 8">Belongs to the class-D beta-lactamase family.</text>
</comment>
<dbReference type="AlphaFoldDB" id="A0A2S5TJZ0"/>
<dbReference type="SUPFAM" id="SSF56601">
    <property type="entry name" value="beta-lactamase/transpeptidase-like"/>
    <property type="match status" value="1"/>
</dbReference>
<dbReference type="OrthoDB" id="9762883at2"/>
<dbReference type="PROSITE" id="PS00337">
    <property type="entry name" value="BETA_LACTAMASE_D"/>
    <property type="match status" value="1"/>
</dbReference>
<sequence length="258" mass="28825">MLRLLLTLLCLCVLPARAGFTDERPDLQSLFGGTPGCFVLYDLGADRLLLVNPERAQRRYIPASTFKLANSLIALETGAVHDADEVIPYGGRPQPFKAWEKDMPMREAFPVSSVPVYQEIARRIGLPRMQAMLRRLDYGNRRTGPAADRFWLDGPLQISAVEQARFAARLAQGSLPLSARSQSTVREIARVGSRDGSTLYGKTGWVFGTQPQIGWWVGWIEREGRVYGFALNIDMQGEQDIGRRTQIGEAILGKLELY</sequence>
<evidence type="ECO:0000256" key="8">
    <source>
        <dbReference type="RuleBase" id="RU361140"/>
    </source>
</evidence>
<dbReference type="RefSeq" id="WP_104229503.1">
    <property type="nucleotide sequence ID" value="NZ_PSNW01000002.1"/>
</dbReference>
<evidence type="ECO:0000313" key="12">
    <source>
        <dbReference type="Proteomes" id="UP000238220"/>
    </source>
</evidence>
<keyword evidence="4 9" id="KW-0732">Signal</keyword>
<proteinExistence type="inferred from homology"/>
<evidence type="ECO:0000256" key="4">
    <source>
        <dbReference type="ARBA" id="ARBA00022729"/>
    </source>
</evidence>
<dbReference type="EMBL" id="PSNW01000002">
    <property type="protein sequence ID" value="PPE75277.1"/>
    <property type="molecule type" value="Genomic_DNA"/>
</dbReference>
<protein>
    <recommendedName>
        <fullName evidence="3 8">Beta-lactamase</fullName>
        <ecNumber evidence="3 8">3.5.2.6</ecNumber>
    </recommendedName>
</protein>
<keyword evidence="6 8" id="KW-0046">Antibiotic resistance</keyword>
<reference evidence="11 12" key="1">
    <citation type="submission" date="2018-02" db="EMBL/GenBank/DDBJ databases">
        <title>Genome sequencing of Solimonas sp. HR-BB.</title>
        <authorList>
            <person name="Lee Y."/>
            <person name="Jeon C.O."/>
        </authorList>
    </citation>
    <scope>NUCLEOTIDE SEQUENCE [LARGE SCALE GENOMIC DNA]</scope>
    <source>
        <strain evidence="11 12">HR-BB</strain>
    </source>
</reference>
<evidence type="ECO:0000256" key="1">
    <source>
        <dbReference type="ARBA" id="ARBA00001526"/>
    </source>
</evidence>
<evidence type="ECO:0000313" key="11">
    <source>
        <dbReference type="EMBL" id="PPE75277.1"/>
    </source>
</evidence>
<dbReference type="GO" id="GO:0008800">
    <property type="term" value="F:beta-lactamase activity"/>
    <property type="evidence" value="ECO:0007669"/>
    <property type="project" value="UniProtKB-UniRule"/>
</dbReference>
<feature type="signal peptide" evidence="9">
    <location>
        <begin position="1"/>
        <end position="18"/>
    </location>
</feature>
<feature type="chain" id="PRO_5015436361" description="Beta-lactamase" evidence="9">
    <location>
        <begin position="19"/>
        <end position="258"/>
    </location>
</feature>
<accession>A0A2S5TJZ0</accession>
<evidence type="ECO:0000256" key="5">
    <source>
        <dbReference type="ARBA" id="ARBA00022801"/>
    </source>
</evidence>
<dbReference type="GO" id="GO:0017001">
    <property type="term" value="P:antibiotic catabolic process"/>
    <property type="evidence" value="ECO:0007669"/>
    <property type="project" value="InterPro"/>
</dbReference>
<evidence type="ECO:0000256" key="2">
    <source>
        <dbReference type="ARBA" id="ARBA00007898"/>
    </source>
</evidence>
<keyword evidence="5 8" id="KW-0378">Hydrolase</keyword>
<feature type="modified residue" description="N6-carboxylysine" evidence="7">
    <location>
        <position position="67"/>
    </location>
</feature>
<keyword evidence="12" id="KW-1185">Reference proteome</keyword>
<comment type="catalytic activity">
    <reaction evidence="1 8">
        <text>a beta-lactam + H2O = a substituted beta-amino acid</text>
        <dbReference type="Rhea" id="RHEA:20401"/>
        <dbReference type="ChEBI" id="CHEBI:15377"/>
        <dbReference type="ChEBI" id="CHEBI:35627"/>
        <dbReference type="ChEBI" id="CHEBI:140347"/>
        <dbReference type="EC" id="3.5.2.6"/>
    </reaction>
</comment>
<evidence type="ECO:0000259" key="10">
    <source>
        <dbReference type="Pfam" id="PF00905"/>
    </source>
</evidence>
<dbReference type="NCBIfam" id="NF012161">
    <property type="entry name" value="bla_class_D_main"/>
    <property type="match status" value="1"/>
</dbReference>
<name>A0A2S5TJZ0_9GAMM</name>
<comment type="caution">
    <text evidence="11">The sequence shown here is derived from an EMBL/GenBank/DDBJ whole genome shotgun (WGS) entry which is preliminary data.</text>
</comment>
<dbReference type="Proteomes" id="UP000238220">
    <property type="component" value="Unassembled WGS sequence"/>
</dbReference>
<organism evidence="11 12">
    <name type="scientific">Solimonas fluminis</name>
    <dbReference type="NCBI Taxonomy" id="2086571"/>
    <lineage>
        <taxon>Bacteria</taxon>
        <taxon>Pseudomonadati</taxon>
        <taxon>Pseudomonadota</taxon>
        <taxon>Gammaproteobacteria</taxon>
        <taxon>Nevskiales</taxon>
        <taxon>Nevskiaceae</taxon>
        <taxon>Solimonas</taxon>
    </lineage>
</organism>
<dbReference type="GO" id="GO:0046677">
    <property type="term" value="P:response to antibiotic"/>
    <property type="evidence" value="ECO:0007669"/>
    <property type="project" value="UniProtKB-UniRule"/>
</dbReference>
<gene>
    <name evidence="11" type="ORF">C3942_06300</name>
</gene>
<evidence type="ECO:0000256" key="9">
    <source>
        <dbReference type="SAM" id="SignalP"/>
    </source>
</evidence>
<dbReference type="InterPro" id="IPR012338">
    <property type="entry name" value="Beta-lactam/transpept-like"/>
</dbReference>
<dbReference type="Gene3D" id="3.40.710.10">
    <property type="entry name" value="DD-peptidase/beta-lactamase superfamily"/>
    <property type="match status" value="1"/>
</dbReference>
<dbReference type="Pfam" id="PF00905">
    <property type="entry name" value="Transpeptidase"/>
    <property type="match status" value="1"/>
</dbReference>
<dbReference type="GO" id="GO:0008658">
    <property type="term" value="F:penicillin binding"/>
    <property type="evidence" value="ECO:0007669"/>
    <property type="project" value="InterPro"/>
</dbReference>
<dbReference type="InterPro" id="IPR001460">
    <property type="entry name" value="PCN-bd_Tpept"/>
</dbReference>
<evidence type="ECO:0000256" key="7">
    <source>
        <dbReference type="PIRSR" id="PIRSR602137-50"/>
    </source>
</evidence>
<dbReference type="InterPro" id="IPR002137">
    <property type="entry name" value="Beta-lactam_class-D_AS"/>
</dbReference>
<feature type="active site" description="Acyl-ester intermediate" evidence="7">
    <location>
        <position position="64"/>
    </location>
</feature>
<feature type="domain" description="Penicillin-binding protein transpeptidase" evidence="10">
    <location>
        <begin position="56"/>
        <end position="252"/>
    </location>
</feature>
<evidence type="ECO:0000256" key="3">
    <source>
        <dbReference type="ARBA" id="ARBA00012865"/>
    </source>
</evidence>
<dbReference type="EC" id="3.5.2.6" evidence="3 8"/>